<keyword evidence="3" id="KW-0863">Zinc-finger</keyword>
<evidence type="ECO:0000256" key="1">
    <source>
        <dbReference type="ARBA" id="ARBA00004123"/>
    </source>
</evidence>
<evidence type="ECO:0000256" key="2">
    <source>
        <dbReference type="ARBA" id="ARBA00022723"/>
    </source>
</evidence>
<gene>
    <name evidence="6" type="primary">T_5</name>
    <name evidence="6" type="ORF">Bhyg_12916</name>
</gene>
<comment type="subcellular location">
    <subcellularLocation>
        <location evidence="1">Nucleus</location>
    </subcellularLocation>
</comment>
<dbReference type="InterPro" id="IPR012337">
    <property type="entry name" value="RNaseH-like_sf"/>
</dbReference>
<dbReference type="PANTHER" id="PTHR46481">
    <property type="entry name" value="ZINC FINGER BED DOMAIN-CONTAINING PROTEIN 4"/>
    <property type="match status" value="1"/>
</dbReference>
<evidence type="ECO:0000313" key="6">
    <source>
        <dbReference type="EMBL" id="KAJ6640167.1"/>
    </source>
</evidence>
<dbReference type="SUPFAM" id="SSF140996">
    <property type="entry name" value="Hermes dimerisation domain"/>
    <property type="match status" value="1"/>
</dbReference>
<dbReference type="OrthoDB" id="8067614at2759"/>
<keyword evidence="4" id="KW-0862">Zinc</keyword>
<dbReference type="Gene3D" id="1.10.10.1070">
    <property type="entry name" value="Zinc finger, BED domain-containing"/>
    <property type="match status" value="1"/>
</dbReference>
<evidence type="ECO:0000256" key="4">
    <source>
        <dbReference type="ARBA" id="ARBA00022833"/>
    </source>
</evidence>
<proteinExistence type="predicted"/>
<dbReference type="SUPFAM" id="SSF53098">
    <property type="entry name" value="Ribonuclease H-like"/>
    <property type="match status" value="1"/>
</dbReference>
<feature type="non-terminal residue" evidence="6">
    <location>
        <position position="339"/>
    </location>
</feature>
<keyword evidence="2" id="KW-0479">Metal-binding</keyword>
<dbReference type="GO" id="GO:0005634">
    <property type="term" value="C:nucleus"/>
    <property type="evidence" value="ECO:0007669"/>
    <property type="project" value="UniProtKB-SubCell"/>
</dbReference>
<protein>
    <submittedName>
        <fullName evidence="6">Transposable element Hobo transposase</fullName>
    </submittedName>
</protein>
<keyword evidence="5" id="KW-0539">Nucleus</keyword>
<reference evidence="6" key="1">
    <citation type="submission" date="2022-07" db="EMBL/GenBank/DDBJ databases">
        <authorList>
            <person name="Trinca V."/>
            <person name="Uliana J.V.C."/>
            <person name="Torres T.T."/>
            <person name="Ward R.J."/>
            <person name="Monesi N."/>
        </authorList>
    </citation>
    <scope>NUCLEOTIDE SEQUENCE</scope>
    <source>
        <strain evidence="6">HSMRA1968</strain>
        <tissue evidence="6">Whole embryos</tissue>
    </source>
</reference>
<organism evidence="6 7">
    <name type="scientific">Pseudolycoriella hygida</name>
    <dbReference type="NCBI Taxonomy" id="35572"/>
    <lineage>
        <taxon>Eukaryota</taxon>
        <taxon>Metazoa</taxon>
        <taxon>Ecdysozoa</taxon>
        <taxon>Arthropoda</taxon>
        <taxon>Hexapoda</taxon>
        <taxon>Insecta</taxon>
        <taxon>Pterygota</taxon>
        <taxon>Neoptera</taxon>
        <taxon>Endopterygota</taxon>
        <taxon>Diptera</taxon>
        <taxon>Nematocera</taxon>
        <taxon>Sciaroidea</taxon>
        <taxon>Sciaridae</taxon>
        <taxon>Pseudolycoriella</taxon>
    </lineage>
</organism>
<evidence type="ECO:0000256" key="3">
    <source>
        <dbReference type="ARBA" id="ARBA00022771"/>
    </source>
</evidence>
<evidence type="ECO:0000256" key="5">
    <source>
        <dbReference type="ARBA" id="ARBA00023242"/>
    </source>
</evidence>
<comment type="caution">
    <text evidence="6">The sequence shown here is derived from an EMBL/GenBank/DDBJ whole genome shotgun (WGS) entry which is preliminary data.</text>
</comment>
<dbReference type="GO" id="GO:0008270">
    <property type="term" value="F:zinc ion binding"/>
    <property type="evidence" value="ECO:0007669"/>
    <property type="project" value="UniProtKB-KW"/>
</dbReference>
<dbReference type="EMBL" id="WJQU01000003">
    <property type="protein sequence ID" value="KAJ6640167.1"/>
    <property type="molecule type" value="Genomic_DNA"/>
</dbReference>
<name>A0A9Q0N0H3_9DIPT</name>
<keyword evidence="7" id="KW-1185">Reference proteome</keyword>
<accession>A0A9Q0N0H3</accession>
<sequence>YEHTKQQQFFTYYLKLKAKGFQIIKSAVTCENLWKNLKKKNCFWCKFLIAKSKLFLKENCRSDIKNFSATTGTSNLTAHLEQEHNIRDEVTLATSSSRMMQSFFAPIPKVASATLSTTSTKRKLVIDITMLCCRDLFPFNVVDGQGFLDFCKKYGIMSEPTDMPIRTTISRCLDFVYQNCKAEVIKCIAEYSPNDVSYTFDQWTDRYRRRPYSTNTLHYWDKDFNAINLTLKTNYFPKRHTGENILSELELVLDEFGIQNKNVCMVTDAANNVRKALRIGKYDNHLCWGHGMHNLVYTDGSTYTQSAQKERIQKHVSHLTPYNIIQYQRTLIKTTKHIL</sequence>
<dbReference type="AlphaFoldDB" id="A0A9Q0N0H3"/>
<evidence type="ECO:0000313" key="7">
    <source>
        <dbReference type="Proteomes" id="UP001151699"/>
    </source>
</evidence>
<dbReference type="InterPro" id="IPR052035">
    <property type="entry name" value="ZnF_BED_domain_contain"/>
</dbReference>
<dbReference type="Proteomes" id="UP001151699">
    <property type="component" value="Chromosome X"/>
</dbReference>
<dbReference type="PANTHER" id="PTHR46481:SF10">
    <property type="entry name" value="ZINC FINGER BED DOMAIN-CONTAINING PROTEIN 39"/>
    <property type="match status" value="1"/>
</dbReference>